<keyword evidence="3" id="KW-1185">Reference proteome</keyword>
<dbReference type="InterPro" id="IPR019060">
    <property type="entry name" value="DUF2382"/>
</dbReference>
<protein>
    <recommendedName>
        <fullName evidence="1">DUF2382 domain-containing protein</fullName>
    </recommendedName>
</protein>
<dbReference type="PANTHER" id="PTHR38463">
    <property type="entry name" value="STRESS RESPONSE PROTEIN YSNF"/>
    <property type="match status" value="1"/>
</dbReference>
<dbReference type="PANTHER" id="PTHR38463:SF1">
    <property type="entry name" value="STRESS RESPONSE PROTEIN YSNF"/>
    <property type="match status" value="1"/>
</dbReference>
<gene>
    <name evidence="2" type="ORF">GCM10022256_00260</name>
</gene>
<reference evidence="3" key="1">
    <citation type="journal article" date="2019" name="Int. J. Syst. Evol. Microbiol.">
        <title>The Global Catalogue of Microorganisms (GCM) 10K type strain sequencing project: providing services to taxonomists for standard genome sequencing and annotation.</title>
        <authorList>
            <consortium name="The Broad Institute Genomics Platform"/>
            <consortium name="The Broad Institute Genome Sequencing Center for Infectious Disease"/>
            <person name="Wu L."/>
            <person name="Ma J."/>
        </authorList>
    </citation>
    <scope>NUCLEOTIDE SEQUENCE [LARGE SCALE GENOMIC DNA]</scope>
    <source>
        <strain evidence="3">JCM 17442</strain>
    </source>
</reference>
<proteinExistence type="predicted"/>
<evidence type="ECO:0000259" key="1">
    <source>
        <dbReference type="Pfam" id="PF09557"/>
    </source>
</evidence>
<dbReference type="InterPro" id="IPR052967">
    <property type="entry name" value="Stress_Response_Assoc"/>
</dbReference>
<organism evidence="2 3">
    <name type="scientific">Frondihabitans peucedani</name>
    <dbReference type="NCBI Taxonomy" id="598626"/>
    <lineage>
        <taxon>Bacteria</taxon>
        <taxon>Bacillati</taxon>
        <taxon>Actinomycetota</taxon>
        <taxon>Actinomycetes</taxon>
        <taxon>Micrococcales</taxon>
        <taxon>Microbacteriaceae</taxon>
        <taxon>Frondihabitans</taxon>
    </lineage>
</organism>
<dbReference type="Proteomes" id="UP001501594">
    <property type="component" value="Unassembled WGS sequence"/>
</dbReference>
<evidence type="ECO:0000313" key="3">
    <source>
        <dbReference type="Proteomes" id="UP001501594"/>
    </source>
</evidence>
<dbReference type="EMBL" id="BAABAU010000001">
    <property type="protein sequence ID" value="GAA4264414.1"/>
    <property type="molecule type" value="Genomic_DNA"/>
</dbReference>
<feature type="domain" description="DUF2382" evidence="1">
    <location>
        <begin position="25"/>
        <end position="133"/>
    </location>
</feature>
<comment type="caution">
    <text evidence="2">The sequence shown here is derived from an EMBL/GenBank/DDBJ whole genome shotgun (WGS) entry which is preliminary data.</text>
</comment>
<evidence type="ECO:0000313" key="2">
    <source>
        <dbReference type="EMBL" id="GAA4264414.1"/>
    </source>
</evidence>
<dbReference type="RefSeq" id="WP_344793013.1">
    <property type="nucleotide sequence ID" value="NZ_BAABAU010000001.1"/>
</dbReference>
<sequence length="136" mass="15456">MTPERLPEQPAHTQRTDADGRAELIRREERLVLTTEVHATERIHVERVVVTEQQTITVDVRREELRITREAIPAAASLAVGSQPVSPEPVVMILHEERVEVVTSIVPVERITLTRRRVTEDVVITESLGREEISRS</sequence>
<dbReference type="Pfam" id="PF09557">
    <property type="entry name" value="DUF2382"/>
    <property type="match status" value="1"/>
</dbReference>
<name>A0ABP8DXI9_9MICO</name>
<accession>A0ABP8DXI9</accession>